<sequence length="367" mass="43001">MISTHFTFTQHDLEIIQQRRRDYNRLGFAVQLCVLRYLGWTLSDIKEVPVQVLRYIAKQINADVESFTSYGEREATKYEHLEEIRKEYGYQTFNLSEYRSLCKHLYNHAMANGNPLHLIQLALEDLRKRKIILPSMATIERAVWETRKRTEEKIFKLLSSSLTELQIAKLDRVLTTMPESSKTYLAWLREIPGTSSQDSFLKVIEKLEYIRDLQLQVDTKGFHPNRLRQLSKIGSRYEPHSFRRFNDPKKYAILVAYLLELIQDLTDLAFEFHDRQILILLSKGRSAQEELQKQNGKSINEKVVHFADLGAALIKARSEGIDPFVALDAVMPWDQLVASVEEAKRLARPVDYDYLDLLERKFYALRK</sequence>
<evidence type="ECO:0000313" key="3">
    <source>
        <dbReference type="Proteomes" id="UP000034189"/>
    </source>
</evidence>
<dbReference type="HOGENOM" id="CLU_009098_5_1_9"/>
<dbReference type="Pfam" id="PF13700">
    <property type="entry name" value="DUF4158"/>
    <property type="match status" value="1"/>
</dbReference>
<protein>
    <recommendedName>
        <fullName evidence="1">DUF4158 domain-containing protein</fullName>
    </recommendedName>
</protein>
<proteinExistence type="predicted"/>
<accession>A0A0F7F8W9</accession>
<gene>
    <name evidence="2" type="ORF">VK70_09870</name>
</gene>
<dbReference type="Proteomes" id="UP000034189">
    <property type="component" value="Chromosome"/>
</dbReference>
<name>A0A0F7F8W9_PAEDU</name>
<organism evidence="2 3">
    <name type="scientific">Paenibacillus durus ATCC 35681</name>
    <dbReference type="NCBI Taxonomy" id="1333534"/>
    <lineage>
        <taxon>Bacteria</taxon>
        <taxon>Bacillati</taxon>
        <taxon>Bacillota</taxon>
        <taxon>Bacilli</taxon>
        <taxon>Bacillales</taxon>
        <taxon>Paenibacillaceae</taxon>
        <taxon>Paenibacillus</taxon>
    </lineage>
</organism>
<dbReference type="AlphaFoldDB" id="A0A0F7F8W9"/>
<evidence type="ECO:0000259" key="1">
    <source>
        <dbReference type="Pfam" id="PF13700"/>
    </source>
</evidence>
<reference evidence="2 3" key="1">
    <citation type="submission" date="2015-03" db="EMBL/GenBank/DDBJ databases">
        <authorList>
            <person name="Abdul Halim M."/>
        </authorList>
    </citation>
    <scope>NUCLEOTIDE SEQUENCE [LARGE SCALE GENOMIC DNA]</scope>
    <source>
        <strain evidence="2 3">ATCC 35681</strain>
    </source>
</reference>
<dbReference type="InterPro" id="IPR025296">
    <property type="entry name" value="DUF4158"/>
</dbReference>
<evidence type="ECO:0000313" key="2">
    <source>
        <dbReference type="EMBL" id="AKG34837.1"/>
    </source>
</evidence>
<dbReference type="EMBL" id="CP011114">
    <property type="protein sequence ID" value="AKG34837.1"/>
    <property type="molecule type" value="Genomic_DNA"/>
</dbReference>
<feature type="domain" description="DUF4158" evidence="1">
    <location>
        <begin position="3"/>
        <end position="145"/>
    </location>
</feature>
<reference evidence="2 3" key="2">
    <citation type="journal article" date="2016" name="Genome Announc.">
        <title>Genome Sequence of a Gram-Positive Diazotroph, Paenibacillus durus Type Strain ATCC 35681.</title>
        <authorList>
            <person name="Halim M.A."/>
            <person name="Rahman A.Y."/>
            <person name="Sim K.S."/>
            <person name="Yam H.C."/>
            <person name="Rahim A.A."/>
            <person name="Ghazali A.H."/>
            <person name="Najimudin N."/>
        </authorList>
    </citation>
    <scope>NUCLEOTIDE SEQUENCE [LARGE SCALE GENOMIC DNA]</scope>
    <source>
        <strain evidence="2 3">ATCC 35681</strain>
    </source>
</reference>
<dbReference type="PATRIC" id="fig|1333534.5.peg.2168"/>